<dbReference type="Proteomes" id="UP000326759">
    <property type="component" value="Unassembled WGS sequence"/>
</dbReference>
<comment type="caution">
    <text evidence="3">The sequence shown here is derived from an EMBL/GenBank/DDBJ whole genome shotgun (WGS) entry which is preliminary data.</text>
</comment>
<evidence type="ECO:0000256" key="2">
    <source>
        <dbReference type="RuleBase" id="RU363116"/>
    </source>
</evidence>
<dbReference type="InterPro" id="IPR005552">
    <property type="entry name" value="Scramblase"/>
</dbReference>
<dbReference type="GO" id="GO:0017128">
    <property type="term" value="F:phospholipid scramblase activity"/>
    <property type="evidence" value="ECO:0007669"/>
    <property type="project" value="InterPro"/>
</dbReference>
<dbReference type="GO" id="GO:0005886">
    <property type="term" value="C:plasma membrane"/>
    <property type="evidence" value="ECO:0007669"/>
    <property type="project" value="TreeGrafter"/>
</dbReference>
<dbReference type="EMBL" id="SEYY01019077">
    <property type="protein sequence ID" value="KAB7498704.1"/>
    <property type="molecule type" value="Genomic_DNA"/>
</dbReference>
<keyword evidence="2" id="KW-0564">Palmitate</keyword>
<keyword evidence="2" id="KW-0449">Lipoprotein</keyword>
<sequence>MKKDRNEMNLELSNSSILCSFERKNKYTIFSPEMKPLYNAIENTDCCTRNCCGKIRPFDLNITDPSSDDPIIHLYRPLRCDSYCCVPCCPQVLEVNSPPGTLIGRIVQECSFWHPRLTVRKPDDDVLFVLKGPFVCHCRCCSDLDYQLLTADEDTKLGSITKKWRGCCSEAFTDSDNFRIDFPVGLTANTKALLIGAAFLVDFMFHENTR</sequence>
<protein>
    <recommendedName>
        <fullName evidence="2">Phospholipid scramblase</fullName>
    </recommendedName>
</protein>
<evidence type="ECO:0000256" key="1">
    <source>
        <dbReference type="ARBA" id="ARBA00005350"/>
    </source>
</evidence>
<keyword evidence="4" id="KW-1185">Reference proteome</keyword>
<dbReference type="PANTHER" id="PTHR23248">
    <property type="entry name" value="PHOSPHOLIPID SCRAMBLASE-RELATED"/>
    <property type="match status" value="1"/>
</dbReference>
<comment type="similarity">
    <text evidence="1 2">Belongs to the phospholipid scramblase family.</text>
</comment>
<comment type="function">
    <text evidence="2">May mediate accelerated ATP-independent bidirectional transbilayer migration of phospholipids upon binding calcium ions that results in a loss of phospholipid asymmetry in the plasma membrane.</text>
</comment>
<dbReference type="PANTHER" id="PTHR23248:SF9">
    <property type="entry name" value="PHOSPHOLIPID SCRAMBLASE"/>
    <property type="match status" value="1"/>
</dbReference>
<dbReference type="Pfam" id="PF03803">
    <property type="entry name" value="Scramblase"/>
    <property type="match status" value="1"/>
</dbReference>
<dbReference type="OrthoDB" id="191150at2759"/>
<gene>
    <name evidence="3" type="ORF">Anas_06747</name>
</gene>
<evidence type="ECO:0000313" key="3">
    <source>
        <dbReference type="EMBL" id="KAB7498704.1"/>
    </source>
</evidence>
<evidence type="ECO:0000313" key="4">
    <source>
        <dbReference type="Proteomes" id="UP000326759"/>
    </source>
</evidence>
<accession>A0A5N5SWW5</accession>
<proteinExistence type="inferred from homology"/>
<comment type="cofactor">
    <cofactor evidence="2">
        <name>Ca(2+)</name>
        <dbReference type="ChEBI" id="CHEBI:29108"/>
    </cofactor>
</comment>
<dbReference type="AlphaFoldDB" id="A0A5N5SWW5"/>
<keyword evidence="2" id="KW-0106">Calcium</keyword>
<reference evidence="3 4" key="1">
    <citation type="journal article" date="2019" name="PLoS Biol.">
        <title>Sex chromosomes control vertical transmission of feminizing Wolbachia symbionts in an isopod.</title>
        <authorList>
            <person name="Becking T."/>
            <person name="Chebbi M.A."/>
            <person name="Giraud I."/>
            <person name="Moumen B."/>
            <person name="Laverre T."/>
            <person name="Caubet Y."/>
            <person name="Peccoud J."/>
            <person name="Gilbert C."/>
            <person name="Cordaux R."/>
        </authorList>
    </citation>
    <scope>NUCLEOTIDE SEQUENCE [LARGE SCALE GENOMIC DNA]</scope>
    <source>
        <strain evidence="3">ANa2</strain>
        <tissue evidence="3">Whole body excluding digestive tract and cuticle</tissue>
    </source>
</reference>
<organism evidence="3 4">
    <name type="scientific">Armadillidium nasatum</name>
    <dbReference type="NCBI Taxonomy" id="96803"/>
    <lineage>
        <taxon>Eukaryota</taxon>
        <taxon>Metazoa</taxon>
        <taxon>Ecdysozoa</taxon>
        <taxon>Arthropoda</taxon>
        <taxon>Crustacea</taxon>
        <taxon>Multicrustacea</taxon>
        <taxon>Malacostraca</taxon>
        <taxon>Eumalacostraca</taxon>
        <taxon>Peracarida</taxon>
        <taxon>Isopoda</taxon>
        <taxon>Oniscidea</taxon>
        <taxon>Crinocheta</taxon>
        <taxon>Armadillidiidae</taxon>
        <taxon>Armadillidium</taxon>
    </lineage>
</organism>
<name>A0A5N5SWW5_9CRUS</name>